<accession>A0A4R5MHL3</accession>
<keyword evidence="3" id="KW-1185">Reference proteome</keyword>
<evidence type="ECO:0000256" key="1">
    <source>
        <dbReference type="SAM" id="SignalP"/>
    </source>
</evidence>
<name>A0A4R5MHL3_9SPHI</name>
<gene>
    <name evidence="2" type="ORF">EZJ43_16080</name>
</gene>
<reference evidence="2 3" key="1">
    <citation type="submission" date="2019-02" db="EMBL/GenBank/DDBJ databases">
        <title>Pedobacter sp. nov., a novel speices isolated from soil of pinguins habitat in Antarcitica.</title>
        <authorList>
            <person name="He R.-H."/>
        </authorList>
    </citation>
    <scope>NUCLEOTIDE SEQUENCE [LARGE SCALE GENOMIC DNA]</scope>
    <source>
        <strain evidence="2 3">E01020</strain>
    </source>
</reference>
<feature type="signal peptide" evidence="1">
    <location>
        <begin position="1"/>
        <end position="20"/>
    </location>
</feature>
<comment type="caution">
    <text evidence="2">The sequence shown here is derived from an EMBL/GenBank/DDBJ whole genome shotgun (WGS) entry which is preliminary data.</text>
</comment>
<keyword evidence="1" id="KW-0732">Signal</keyword>
<evidence type="ECO:0000313" key="2">
    <source>
        <dbReference type="EMBL" id="TDG34971.1"/>
    </source>
</evidence>
<proteinExistence type="predicted"/>
<dbReference type="EMBL" id="SJCY01000015">
    <property type="protein sequence ID" value="TDG34971.1"/>
    <property type="molecule type" value="Genomic_DNA"/>
</dbReference>
<sequence>MRHTIFLISVMMLFCSGLFAQQNKENWTKNQLLEPSVLASKITENKAKNLLILSIGPDAVIKGSVEIGPGQNPKNIKNLENYLKNVPKTKEVIIYCGCCPFERCPNVRPAFKLLMDMGFKNGKLLNLPKNIKTNWLDKDYPTND</sequence>
<evidence type="ECO:0000313" key="3">
    <source>
        <dbReference type="Proteomes" id="UP000295668"/>
    </source>
</evidence>
<dbReference type="OrthoDB" id="760650at2"/>
<dbReference type="AlphaFoldDB" id="A0A4R5MHL3"/>
<organism evidence="2 3">
    <name type="scientific">Pedobacter changchengzhani</name>
    <dbReference type="NCBI Taxonomy" id="2529274"/>
    <lineage>
        <taxon>Bacteria</taxon>
        <taxon>Pseudomonadati</taxon>
        <taxon>Bacteroidota</taxon>
        <taxon>Sphingobacteriia</taxon>
        <taxon>Sphingobacteriales</taxon>
        <taxon>Sphingobacteriaceae</taxon>
        <taxon>Pedobacter</taxon>
    </lineage>
</organism>
<feature type="chain" id="PRO_5020262034" evidence="1">
    <location>
        <begin position="21"/>
        <end position="144"/>
    </location>
</feature>
<protein>
    <submittedName>
        <fullName evidence="2">Rhodanese-like domain-containing protein</fullName>
    </submittedName>
</protein>
<dbReference type="Proteomes" id="UP000295668">
    <property type="component" value="Unassembled WGS sequence"/>
</dbReference>